<dbReference type="EMBL" id="JAPQKO010000001">
    <property type="protein sequence ID" value="KAJ5183864.1"/>
    <property type="molecule type" value="Genomic_DNA"/>
</dbReference>
<evidence type="ECO:0000256" key="1">
    <source>
        <dbReference type="SAM" id="MobiDB-lite"/>
    </source>
</evidence>
<keyword evidence="4" id="KW-1185">Reference proteome</keyword>
<evidence type="ECO:0000313" key="3">
    <source>
        <dbReference type="EMBL" id="KAJ5183864.1"/>
    </source>
</evidence>
<dbReference type="AlphaFoldDB" id="A0A9W9M0C4"/>
<evidence type="ECO:0000313" key="4">
    <source>
        <dbReference type="Proteomes" id="UP001146351"/>
    </source>
</evidence>
<sequence>MKLSILLSVVAVTYSVTAAPTSSTIPTSSAFSASSTPTPTRVSLQRPPGANTYARLILGKDNKCRVTYSINGFSGTSHPLGEYNPSTKKCSYDAQSVKKEHRQKDNKDVAYKVFYDIDSTNLLAIWFGNTFIYFPLGLTPDCGAWVRHNSNGWNTWTAWAENNQRCKYDRADWDKFMTPQPLVAWGSPFSDPQSQSQNDHSTQSVTYQPPSAQTIQEVFPPHGPSDVWAAVYRDGDQCKLWLHNVIQPGGDDRTIPAGKFDKETKRCKDTDGGVSSRTKMARANYVSLFFKDTPKWGVLVKAGVVWVRINGSIFQFPVGLRPGCRAFYQKTDGEVQYTVTPDCGIDLKEMNSVLIHARPLKIQPGASPSGK</sequence>
<dbReference type="Proteomes" id="UP001146351">
    <property type="component" value="Unassembled WGS sequence"/>
</dbReference>
<protein>
    <submittedName>
        <fullName evidence="3">Uncharacterized protein</fullName>
    </submittedName>
</protein>
<feature type="compositionally biased region" description="Polar residues" evidence="1">
    <location>
        <begin position="190"/>
        <end position="207"/>
    </location>
</feature>
<accession>A0A9W9M0C4</accession>
<organism evidence="3 4">
    <name type="scientific">Penicillium capsulatum</name>
    <dbReference type="NCBI Taxonomy" id="69766"/>
    <lineage>
        <taxon>Eukaryota</taxon>
        <taxon>Fungi</taxon>
        <taxon>Dikarya</taxon>
        <taxon>Ascomycota</taxon>
        <taxon>Pezizomycotina</taxon>
        <taxon>Eurotiomycetes</taxon>
        <taxon>Eurotiomycetidae</taxon>
        <taxon>Eurotiales</taxon>
        <taxon>Aspergillaceae</taxon>
        <taxon>Penicillium</taxon>
    </lineage>
</organism>
<reference evidence="3" key="1">
    <citation type="submission" date="2022-11" db="EMBL/GenBank/DDBJ databases">
        <authorList>
            <person name="Petersen C."/>
        </authorList>
    </citation>
    <scope>NUCLEOTIDE SEQUENCE</scope>
    <source>
        <strain evidence="3">IBT 21917</strain>
    </source>
</reference>
<gene>
    <name evidence="3" type="ORF">N7492_001480</name>
</gene>
<feature type="compositionally biased region" description="Low complexity" evidence="1">
    <location>
        <begin position="21"/>
        <end position="40"/>
    </location>
</feature>
<proteinExistence type="predicted"/>
<feature type="signal peptide" evidence="2">
    <location>
        <begin position="1"/>
        <end position="18"/>
    </location>
</feature>
<feature type="region of interest" description="Disordered" evidence="1">
    <location>
        <begin position="184"/>
        <end position="207"/>
    </location>
</feature>
<name>A0A9W9M0C4_9EURO</name>
<comment type="caution">
    <text evidence="3">The sequence shown here is derived from an EMBL/GenBank/DDBJ whole genome shotgun (WGS) entry which is preliminary data.</text>
</comment>
<feature type="region of interest" description="Disordered" evidence="1">
    <location>
        <begin position="21"/>
        <end position="45"/>
    </location>
</feature>
<keyword evidence="2" id="KW-0732">Signal</keyword>
<reference evidence="3" key="2">
    <citation type="journal article" date="2023" name="IMA Fungus">
        <title>Comparative genomic study of the Penicillium genus elucidates a diverse pangenome and 15 lateral gene transfer events.</title>
        <authorList>
            <person name="Petersen C."/>
            <person name="Sorensen T."/>
            <person name="Nielsen M.R."/>
            <person name="Sondergaard T.E."/>
            <person name="Sorensen J.L."/>
            <person name="Fitzpatrick D.A."/>
            <person name="Frisvad J.C."/>
            <person name="Nielsen K.L."/>
        </authorList>
    </citation>
    <scope>NUCLEOTIDE SEQUENCE</scope>
    <source>
        <strain evidence="3">IBT 21917</strain>
    </source>
</reference>
<evidence type="ECO:0000256" key="2">
    <source>
        <dbReference type="SAM" id="SignalP"/>
    </source>
</evidence>
<feature type="chain" id="PRO_5040900423" evidence="2">
    <location>
        <begin position="19"/>
        <end position="371"/>
    </location>
</feature>